<sequence>MPKDAKRKGKSRMADLSALKITGVAAGLDKPSASIRMRPYIGIRTRSSILTWHVPEQLADAFLIGIYPHRLDAIEKQGHSTPAYPSPKSDPMQT</sequence>
<organism evidence="1 2">
    <name type="scientific">Fusarium floridanum</name>
    <dbReference type="NCBI Taxonomy" id="1325733"/>
    <lineage>
        <taxon>Eukaryota</taxon>
        <taxon>Fungi</taxon>
        <taxon>Dikarya</taxon>
        <taxon>Ascomycota</taxon>
        <taxon>Pezizomycotina</taxon>
        <taxon>Sordariomycetes</taxon>
        <taxon>Hypocreomycetidae</taxon>
        <taxon>Hypocreales</taxon>
        <taxon>Nectriaceae</taxon>
        <taxon>Fusarium</taxon>
        <taxon>Fusarium solani species complex</taxon>
    </lineage>
</organism>
<protein>
    <submittedName>
        <fullName evidence="1">Uncharacterized protein</fullName>
    </submittedName>
</protein>
<dbReference type="EMBL" id="NKCL01000375">
    <property type="protein sequence ID" value="RSL75027.1"/>
    <property type="molecule type" value="Genomic_DNA"/>
</dbReference>
<proteinExistence type="predicted"/>
<gene>
    <name evidence="1" type="ORF">CEP51_011242</name>
</gene>
<dbReference type="AlphaFoldDB" id="A0A428RBX4"/>
<name>A0A428RBX4_9HYPO</name>
<keyword evidence="2" id="KW-1185">Reference proteome</keyword>
<evidence type="ECO:0000313" key="1">
    <source>
        <dbReference type="EMBL" id="RSL75027.1"/>
    </source>
</evidence>
<dbReference type="Proteomes" id="UP000287972">
    <property type="component" value="Unassembled WGS sequence"/>
</dbReference>
<evidence type="ECO:0000313" key="2">
    <source>
        <dbReference type="Proteomes" id="UP000287972"/>
    </source>
</evidence>
<accession>A0A428RBX4</accession>
<reference evidence="1 2" key="1">
    <citation type="submission" date="2017-06" db="EMBL/GenBank/DDBJ databases">
        <title>Comparative genomic analysis of Ambrosia Fusariam Clade fungi.</title>
        <authorList>
            <person name="Stajich J.E."/>
            <person name="Carrillo J."/>
            <person name="Kijimoto T."/>
            <person name="Eskalen A."/>
            <person name="O'Donnell K."/>
            <person name="Kasson M."/>
        </authorList>
    </citation>
    <scope>NUCLEOTIDE SEQUENCE [LARGE SCALE GENOMIC DNA]</scope>
    <source>
        <strain evidence="1 2">NRRL62606</strain>
    </source>
</reference>
<comment type="caution">
    <text evidence="1">The sequence shown here is derived from an EMBL/GenBank/DDBJ whole genome shotgun (WGS) entry which is preliminary data.</text>
</comment>